<sequence length="69" mass="7653">MLACQFVGRREKPEKPLRSSSLSRPINTAPQSPQSDAVETDRAGEGEAARSVSMRRLEQRVPAPVRSEF</sequence>
<evidence type="ECO:0000256" key="1">
    <source>
        <dbReference type="SAM" id="MobiDB-lite"/>
    </source>
</evidence>
<evidence type="ECO:0000313" key="2">
    <source>
        <dbReference type="EMBL" id="SBV33509.1"/>
    </source>
</evidence>
<proteinExistence type="predicted"/>
<dbReference type="AlphaFoldDB" id="A0A1Y5PU38"/>
<feature type="compositionally biased region" description="Basic and acidic residues" evidence="1">
    <location>
        <begin position="8"/>
        <end position="17"/>
    </location>
</feature>
<feature type="compositionally biased region" description="Basic and acidic residues" evidence="1">
    <location>
        <begin position="39"/>
        <end position="48"/>
    </location>
</feature>
<feature type="compositionally biased region" description="Polar residues" evidence="1">
    <location>
        <begin position="18"/>
        <end position="37"/>
    </location>
</feature>
<accession>A0A1Y5PU38</accession>
<protein>
    <submittedName>
        <fullName evidence="2">Uncharacterized protein</fullName>
    </submittedName>
</protein>
<dbReference type="EMBL" id="LT598653">
    <property type="protein sequence ID" value="SBV33509.1"/>
    <property type="molecule type" value="Genomic_DNA"/>
</dbReference>
<gene>
    <name evidence="2" type="ORF">SPPYR_2389</name>
</gene>
<reference evidence="2" key="1">
    <citation type="submission" date="2016-03" db="EMBL/GenBank/DDBJ databases">
        <authorList>
            <person name="Ploux O."/>
        </authorList>
    </citation>
    <scope>NUCLEOTIDE SEQUENCE</scope>
    <source>
        <strain evidence="2">UC10</strain>
    </source>
</reference>
<feature type="region of interest" description="Disordered" evidence="1">
    <location>
        <begin position="1"/>
        <end position="69"/>
    </location>
</feature>
<organism evidence="2">
    <name type="scientific">uncultured Sphingopyxis sp</name>
    <dbReference type="NCBI Taxonomy" id="310581"/>
    <lineage>
        <taxon>Bacteria</taxon>
        <taxon>Pseudomonadati</taxon>
        <taxon>Pseudomonadota</taxon>
        <taxon>Alphaproteobacteria</taxon>
        <taxon>Sphingomonadales</taxon>
        <taxon>Sphingomonadaceae</taxon>
        <taxon>Sphingopyxis</taxon>
        <taxon>environmental samples</taxon>
    </lineage>
</organism>
<name>A0A1Y5PU38_9SPHN</name>
<dbReference type="KEGG" id="sphu:SPPYR_2389"/>